<accession>A0A1I0JQD4</accession>
<evidence type="ECO:0000313" key="3">
    <source>
        <dbReference type="Proteomes" id="UP000199361"/>
    </source>
</evidence>
<gene>
    <name evidence="2" type="ORF">SAMN05421811_10675</name>
</gene>
<dbReference type="CDD" id="cd07820">
    <property type="entry name" value="SRPBCC_3"/>
    <property type="match status" value="1"/>
</dbReference>
<protein>
    <submittedName>
        <fullName evidence="2">Ligand-binding SRPBCC domain-containing protein</fullName>
    </submittedName>
</protein>
<evidence type="ECO:0000313" key="2">
    <source>
        <dbReference type="EMBL" id="SEU12092.1"/>
    </source>
</evidence>
<dbReference type="STRING" id="568860.SAMN05421811_10675"/>
<dbReference type="Proteomes" id="UP000199361">
    <property type="component" value="Unassembled WGS sequence"/>
</dbReference>
<name>A0A1I0JQD4_9ACTN</name>
<dbReference type="AlphaFoldDB" id="A0A1I0JQD4"/>
<reference evidence="2 3" key="1">
    <citation type="submission" date="2016-10" db="EMBL/GenBank/DDBJ databases">
        <authorList>
            <person name="de Groot N.N."/>
        </authorList>
    </citation>
    <scope>NUCLEOTIDE SEQUENCE [LARGE SCALE GENOMIC DNA]</scope>
    <source>
        <strain evidence="2 3">CGMCC 4.5598</strain>
    </source>
</reference>
<keyword evidence="3" id="KW-1185">Reference proteome</keyword>
<feature type="compositionally biased region" description="Low complexity" evidence="1">
    <location>
        <begin position="10"/>
        <end position="22"/>
    </location>
</feature>
<dbReference type="EMBL" id="FOHX01000006">
    <property type="protein sequence ID" value="SEU12092.1"/>
    <property type="molecule type" value="Genomic_DNA"/>
</dbReference>
<organism evidence="2 3">
    <name type="scientific">Nonomuraea wenchangensis</name>
    <dbReference type="NCBI Taxonomy" id="568860"/>
    <lineage>
        <taxon>Bacteria</taxon>
        <taxon>Bacillati</taxon>
        <taxon>Actinomycetota</taxon>
        <taxon>Actinomycetes</taxon>
        <taxon>Streptosporangiales</taxon>
        <taxon>Streptosporangiaceae</taxon>
        <taxon>Nonomuraea</taxon>
    </lineage>
</organism>
<feature type="region of interest" description="Disordered" evidence="1">
    <location>
        <begin position="1"/>
        <end position="36"/>
    </location>
</feature>
<dbReference type="InterPro" id="IPR023393">
    <property type="entry name" value="START-like_dom_sf"/>
</dbReference>
<evidence type="ECO:0000256" key="1">
    <source>
        <dbReference type="SAM" id="MobiDB-lite"/>
    </source>
</evidence>
<proteinExistence type="predicted"/>
<sequence>MRAGPGGHVQDAGQRRAGAANGQRDRGRARAGKVEGVGDEGVCHGCSLDGTDRFEGERSIAGGRSRLKRAKRSIWGVASRFEVVTLIHAPPELVFDTSLSVELHTASMAASRERAVAGVTSGLLGPGDRVTWRARHFGVPWRMTSLISGYDRPAYFMDEQVAGPFRRWRHAHHFVLAPDEEGTVMRDVVDFAAPAWPLGVAAEVLVLRRYLARLILLRNAHLKRITEEAATPHD</sequence>
<dbReference type="SUPFAM" id="SSF55961">
    <property type="entry name" value="Bet v1-like"/>
    <property type="match status" value="1"/>
</dbReference>
<dbReference type="Gene3D" id="3.30.530.20">
    <property type="match status" value="1"/>
</dbReference>